<reference evidence="1 2" key="1">
    <citation type="submission" date="2021-11" db="EMBL/GenBank/DDBJ databases">
        <title>Draft genome sequence of Paenibacillus profundus YoMME, a new Gram-positive bacteria with exoelectrogenic properties.</title>
        <authorList>
            <person name="Hubenova Y."/>
            <person name="Hubenova E."/>
            <person name="Manasiev Y."/>
            <person name="Peykov S."/>
            <person name="Mitov M."/>
        </authorList>
    </citation>
    <scope>NUCLEOTIDE SEQUENCE [LARGE SCALE GENOMIC DNA]</scope>
    <source>
        <strain evidence="1 2">YoMME</strain>
    </source>
</reference>
<sequence length="47" mass="5147">MTGFVRYGTMDSFGAMTDLGSFTVNKYSYSNADAVTAIPNEKRTDSK</sequence>
<gene>
    <name evidence="1" type="ORF">LQV63_29255</name>
</gene>
<proteinExistence type="predicted"/>
<dbReference type="RefSeq" id="WP_233699306.1">
    <property type="nucleotide sequence ID" value="NZ_JAJNBZ010000048.1"/>
</dbReference>
<protein>
    <submittedName>
        <fullName evidence="1">Uncharacterized protein</fullName>
    </submittedName>
</protein>
<dbReference type="Proteomes" id="UP001199916">
    <property type="component" value="Unassembled WGS sequence"/>
</dbReference>
<comment type="caution">
    <text evidence="1">The sequence shown here is derived from an EMBL/GenBank/DDBJ whole genome shotgun (WGS) entry which is preliminary data.</text>
</comment>
<name>A0ABS8YP76_9BACL</name>
<dbReference type="EMBL" id="JAJNBZ010000048">
    <property type="protein sequence ID" value="MCE5173342.1"/>
    <property type="molecule type" value="Genomic_DNA"/>
</dbReference>
<accession>A0ABS8YP76</accession>
<evidence type="ECO:0000313" key="2">
    <source>
        <dbReference type="Proteomes" id="UP001199916"/>
    </source>
</evidence>
<evidence type="ECO:0000313" key="1">
    <source>
        <dbReference type="EMBL" id="MCE5173342.1"/>
    </source>
</evidence>
<organism evidence="1 2">
    <name type="scientific">Paenibacillus profundus</name>
    <dbReference type="NCBI Taxonomy" id="1173085"/>
    <lineage>
        <taxon>Bacteria</taxon>
        <taxon>Bacillati</taxon>
        <taxon>Bacillota</taxon>
        <taxon>Bacilli</taxon>
        <taxon>Bacillales</taxon>
        <taxon>Paenibacillaceae</taxon>
        <taxon>Paenibacillus</taxon>
    </lineage>
</organism>
<keyword evidence="2" id="KW-1185">Reference proteome</keyword>